<feature type="transmembrane region" description="Helical" evidence="2">
    <location>
        <begin position="179"/>
        <end position="198"/>
    </location>
</feature>
<dbReference type="Gene3D" id="1.10.3370.10">
    <property type="entry name" value="SecY subunit domain"/>
    <property type="match status" value="1"/>
</dbReference>
<dbReference type="OrthoDB" id="420669at2759"/>
<comment type="similarity">
    <text evidence="1">Belongs to the SecY/SEC61-alpha family.</text>
</comment>
<dbReference type="GO" id="GO:0016020">
    <property type="term" value="C:membrane"/>
    <property type="evidence" value="ECO:0007669"/>
    <property type="project" value="InterPro"/>
</dbReference>
<accession>A0A1G4K0Z8</accession>
<feature type="transmembrane region" description="Helical" evidence="2">
    <location>
        <begin position="151"/>
        <end position="172"/>
    </location>
</feature>
<evidence type="ECO:0000313" key="4">
    <source>
        <dbReference type="EMBL" id="SCU97200.1"/>
    </source>
</evidence>
<feature type="transmembrane region" description="Helical" evidence="2">
    <location>
        <begin position="251"/>
        <end position="271"/>
    </location>
</feature>
<dbReference type="Pfam" id="PF10559">
    <property type="entry name" value="Plug_translocon"/>
    <property type="match status" value="1"/>
</dbReference>
<dbReference type="InterPro" id="IPR019561">
    <property type="entry name" value="Translocon_Sec61/SecY_plug_dom"/>
</dbReference>
<protein>
    <submittedName>
        <fullName evidence="4">LAME_0F18888g1_1</fullName>
    </submittedName>
</protein>
<keyword evidence="5" id="KW-1185">Reference proteome</keyword>
<proteinExistence type="inferred from homology"/>
<dbReference type="Proteomes" id="UP000191144">
    <property type="component" value="Chromosome F"/>
</dbReference>
<dbReference type="SUPFAM" id="SSF103491">
    <property type="entry name" value="Preprotein translocase SecY subunit"/>
    <property type="match status" value="1"/>
</dbReference>
<feature type="transmembrane region" description="Helical" evidence="2">
    <location>
        <begin position="33"/>
        <end position="54"/>
    </location>
</feature>
<evidence type="ECO:0000313" key="5">
    <source>
        <dbReference type="Proteomes" id="UP000191144"/>
    </source>
</evidence>
<reference evidence="5" key="1">
    <citation type="submission" date="2016-03" db="EMBL/GenBank/DDBJ databases">
        <authorList>
            <person name="Devillers Hugo."/>
        </authorList>
    </citation>
    <scope>NUCLEOTIDE SEQUENCE [LARGE SCALE GENOMIC DNA]</scope>
</reference>
<sequence length="493" mass="53231">MAGFRLIELARPFAPLLPEVELPYEKIGFDDKVVYTIIAALIYVFGQLPLAGVVKDTIEEQGSSVLDPIYFLRGVFAAEPRTLLEFGTFPVVSSALIMQVLAGLKLIKVNFKVRQDRELFQTCTKLFAVLEYVVLANIFIFSGYYGSALTVFQVVLLNLQLVSAGLFVTLLVEVIDKGYGFASGAMAITTVTIATNFVGDVLGVNQLPVDNEGHFEAQGAIINLFQSMRASHKTFAGAIVGAFNRDYLPNLTTTLLVIALAVAVCLINNFRLELPIRSTRARGVNNVYPIRLLYVGGLSVLFSYVVLFYIHIVAFVLVQVVARNDPSSILYKVIGGYASSNNLLYVPQFPLSLLTPPKSFVECITRQPLTPIVFSAFMIVTGVWFAGLWQAISGSSARDISVQFKEQGITLTGHREQGIAKELDKIVPVASTTGAVLLALLVVAGELLGLKGKGASIIVGVSCGFSLLELITAEFQQNGGQSALTQVLGVTGA</sequence>
<organism evidence="4 5">
    <name type="scientific">Lachancea meyersii CBS 8951</name>
    <dbReference type="NCBI Taxonomy" id="1266667"/>
    <lineage>
        <taxon>Eukaryota</taxon>
        <taxon>Fungi</taxon>
        <taxon>Dikarya</taxon>
        <taxon>Ascomycota</taxon>
        <taxon>Saccharomycotina</taxon>
        <taxon>Saccharomycetes</taxon>
        <taxon>Saccharomycetales</taxon>
        <taxon>Saccharomycetaceae</taxon>
        <taxon>Lachancea</taxon>
    </lineage>
</organism>
<evidence type="ECO:0000256" key="2">
    <source>
        <dbReference type="SAM" id="Phobius"/>
    </source>
</evidence>
<evidence type="ECO:0000259" key="3">
    <source>
        <dbReference type="Pfam" id="PF10559"/>
    </source>
</evidence>
<dbReference type="PIRSF" id="PIRSF004557">
    <property type="entry name" value="SecY"/>
    <property type="match status" value="1"/>
</dbReference>
<feature type="transmembrane region" description="Helical" evidence="2">
    <location>
        <begin position="86"/>
        <end position="106"/>
    </location>
</feature>
<feature type="domain" description="Translocon Sec61/SecY plug" evidence="3">
    <location>
        <begin position="41"/>
        <end position="79"/>
    </location>
</feature>
<feature type="transmembrane region" description="Helical" evidence="2">
    <location>
        <begin position="292"/>
        <end position="317"/>
    </location>
</feature>
<keyword evidence="2" id="KW-1133">Transmembrane helix</keyword>
<feature type="transmembrane region" description="Helical" evidence="2">
    <location>
        <begin position="426"/>
        <end position="448"/>
    </location>
</feature>
<dbReference type="GO" id="GO:0015031">
    <property type="term" value="P:protein transport"/>
    <property type="evidence" value="ECO:0007669"/>
    <property type="project" value="InterPro"/>
</dbReference>
<keyword evidence="2" id="KW-0812">Transmembrane</keyword>
<gene>
    <name evidence="4" type="ORF">LAME_0F18888G</name>
</gene>
<feature type="transmembrane region" description="Helical" evidence="2">
    <location>
        <begin position="368"/>
        <end position="392"/>
    </location>
</feature>
<name>A0A1G4K0Z8_9SACH</name>
<dbReference type="InterPro" id="IPR002208">
    <property type="entry name" value="SecY/SEC61-alpha"/>
</dbReference>
<keyword evidence="2" id="KW-0472">Membrane</keyword>
<dbReference type="PANTHER" id="PTHR10906">
    <property type="entry name" value="SECY/SEC61-ALPHA FAMILY MEMBER"/>
    <property type="match status" value="1"/>
</dbReference>
<dbReference type="AlphaFoldDB" id="A0A1G4K0Z8"/>
<dbReference type="Pfam" id="PF00344">
    <property type="entry name" value="SecY"/>
    <property type="match status" value="1"/>
</dbReference>
<dbReference type="EMBL" id="LT598477">
    <property type="protein sequence ID" value="SCU97200.1"/>
    <property type="molecule type" value="Genomic_DNA"/>
</dbReference>
<evidence type="ECO:0000256" key="1">
    <source>
        <dbReference type="RuleBase" id="RU004349"/>
    </source>
</evidence>
<feature type="transmembrane region" description="Helical" evidence="2">
    <location>
        <begin position="126"/>
        <end position="145"/>
    </location>
</feature>
<dbReference type="InterPro" id="IPR023201">
    <property type="entry name" value="SecY_dom_sf"/>
</dbReference>